<evidence type="ECO:0000256" key="9">
    <source>
        <dbReference type="ARBA" id="ARBA00023027"/>
    </source>
</evidence>
<dbReference type="PANTHER" id="PTHR22912:SF217">
    <property type="entry name" value="DIHYDROLIPOYL DEHYDROGENASE"/>
    <property type="match status" value="1"/>
</dbReference>
<dbReference type="Proteomes" id="UP001500665">
    <property type="component" value="Unassembled WGS sequence"/>
</dbReference>
<gene>
    <name evidence="16" type="primary">lpdA</name>
    <name evidence="16" type="ORF">GCM10009550_36190</name>
</gene>
<evidence type="ECO:0000256" key="13">
    <source>
        <dbReference type="RuleBase" id="RU003692"/>
    </source>
</evidence>
<keyword evidence="9 13" id="KW-0520">NAD</keyword>
<evidence type="ECO:0000256" key="8">
    <source>
        <dbReference type="ARBA" id="ARBA00023002"/>
    </source>
</evidence>
<dbReference type="EMBL" id="BAAAHH010000014">
    <property type="protein sequence ID" value="GAA0953787.1"/>
    <property type="molecule type" value="Genomic_DNA"/>
</dbReference>
<evidence type="ECO:0000256" key="11">
    <source>
        <dbReference type="ARBA" id="ARBA00023284"/>
    </source>
</evidence>
<organism evidence="16 17">
    <name type="scientific">Actinocorallia libanotica</name>
    <dbReference type="NCBI Taxonomy" id="46162"/>
    <lineage>
        <taxon>Bacteria</taxon>
        <taxon>Bacillati</taxon>
        <taxon>Actinomycetota</taxon>
        <taxon>Actinomycetes</taxon>
        <taxon>Streptosporangiales</taxon>
        <taxon>Thermomonosporaceae</taxon>
        <taxon>Actinocorallia</taxon>
    </lineage>
</organism>
<dbReference type="PROSITE" id="PS00076">
    <property type="entry name" value="PYRIDINE_REDOX_1"/>
    <property type="match status" value="1"/>
</dbReference>
<evidence type="ECO:0000256" key="1">
    <source>
        <dbReference type="ARBA" id="ARBA00004496"/>
    </source>
</evidence>
<protein>
    <recommendedName>
        <fullName evidence="4 13">Dihydrolipoyl dehydrogenase</fullName>
        <ecNumber evidence="3 13">1.8.1.4</ecNumber>
    </recommendedName>
</protein>
<feature type="domain" description="FAD/NAD(P)-binding" evidence="15">
    <location>
        <begin position="7"/>
        <end position="320"/>
    </location>
</feature>
<evidence type="ECO:0000256" key="7">
    <source>
        <dbReference type="ARBA" id="ARBA00022827"/>
    </source>
</evidence>
<dbReference type="InterPro" id="IPR050151">
    <property type="entry name" value="Class-I_Pyr_Nuc-Dis_Oxidored"/>
</dbReference>
<dbReference type="PROSITE" id="PS51257">
    <property type="entry name" value="PROKAR_LIPOPROTEIN"/>
    <property type="match status" value="1"/>
</dbReference>
<dbReference type="Pfam" id="PF07992">
    <property type="entry name" value="Pyr_redox_2"/>
    <property type="match status" value="1"/>
</dbReference>
<dbReference type="PANTHER" id="PTHR22912">
    <property type="entry name" value="DISULFIDE OXIDOREDUCTASE"/>
    <property type="match status" value="1"/>
</dbReference>
<dbReference type="Gene3D" id="3.30.390.30">
    <property type="match status" value="1"/>
</dbReference>
<evidence type="ECO:0000256" key="3">
    <source>
        <dbReference type="ARBA" id="ARBA00012608"/>
    </source>
</evidence>
<evidence type="ECO:0000256" key="2">
    <source>
        <dbReference type="ARBA" id="ARBA00007532"/>
    </source>
</evidence>
<evidence type="ECO:0000256" key="12">
    <source>
        <dbReference type="ARBA" id="ARBA00049187"/>
    </source>
</evidence>
<evidence type="ECO:0000259" key="14">
    <source>
        <dbReference type="Pfam" id="PF02852"/>
    </source>
</evidence>
<dbReference type="InterPro" id="IPR016156">
    <property type="entry name" value="FAD/NAD-linked_Rdtase_dimer_sf"/>
</dbReference>
<evidence type="ECO:0000256" key="4">
    <source>
        <dbReference type="ARBA" id="ARBA00016961"/>
    </source>
</evidence>
<dbReference type="NCBIfam" id="TIGR01350">
    <property type="entry name" value="lipoamide_DH"/>
    <property type="match status" value="1"/>
</dbReference>
<dbReference type="InterPro" id="IPR036188">
    <property type="entry name" value="FAD/NAD-bd_sf"/>
</dbReference>
<evidence type="ECO:0000313" key="17">
    <source>
        <dbReference type="Proteomes" id="UP001500665"/>
    </source>
</evidence>
<dbReference type="SUPFAM" id="SSF51905">
    <property type="entry name" value="FAD/NAD(P)-binding domain"/>
    <property type="match status" value="1"/>
</dbReference>
<dbReference type="PIRSF" id="PIRSF000350">
    <property type="entry name" value="Mercury_reductase_MerA"/>
    <property type="match status" value="1"/>
</dbReference>
<dbReference type="InterPro" id="IPR001100">
    <property type="entry name" value="Pyr_nuc-diS_OxRdtase"/>
</dbReference>
<proteinExistence type="inferred from homology"/>
<evidence type="ECO:0000313" key="16">
    <source>
        <dbReference type="EMBL" id="GAA0953787.1"/>
    </source>
</evidence>
<keyword evidence="6 13" id="KW-0285">Flavoprotein</keyword>
<sequence>MTNKGPYDLVVLGGGSGGYACALRASELGMRVVLIEKDPNLGGTCLNRGCIPTKALLHAAEVVDEIREASAYGIKASLEGIDVPGVQAYKNKIVSTTVKGLTGLIKSKGIEIVHGAGRLASPTSVAVGDDVYEGDHVVLATGSAPRSLPGLEIDGDKVISSDHALELDRVPASVVVLGGGVIGVEFASVWRSFGTEVTIVEGLPHLLPLEEESSSKRLERAFRKRGIKFELGARFSGVKTTDSGVSVSLENGKTIDAELLLVAVGRGPVSQGLGFEENGVSTDRGFVTVDEYCTTSVPSVSAVGDLIPTLQLAHVGFAEGILVAEKVAGLNPTPIDYDGVPRITYSNPEVASVGITSAKARELGMEIKEITYDLAGNPKSKILGTQGEVKMIAEKDGPILGVHMVGARVGELVTEGQLLYNWEALPTEVAQLIHAHPTQSEAVGEAALALAGKPLHVHG</sequence>
<dbReference type="EC" id="1.8.1.4" evidence="3 13"/>
<comment type="caution">
    <text evidence="16">The sequence shown here is derived from an EMBL/GenBank/DDBJ whole genome shotgun (WGS) entry which is preliminary data.</text>
</comment>
<dbReference type="Gene3D" id="3.50.50.60">
    <property type="entry name" value="FAD/NAD(P)-binding domain"/>
    <property type="match status" value="2"/>
</dbReference>
<dbReference type="InterPro" id="IPR023753">
    <property type="entry name" value="FAD/NAD-binding_dom"/>
</dbReference>
<keyword evidence="17" id="KW-1185">Reference proteome</keyword>
<dbReference type="Pfam" id="PF02852">
    <property type="entry name" value="Pyr_redox_dim"/>
    <property type="match status" value="1"/>
</dbReference>
<dbReference type="InterPro" id="IPR012999">
    <property type="entry name" value="Pyr_OxRdtase_I_AS"/>
</dbReference>
<reference evidence="17" key="1">
    <citation type="journal article" date="2019" name="Int. J. Syst. Evol. Microbiol.">
        <title>The Global Catalogue of Microorganisms (GCM) 10K type strain sequencing project: providing services to taxonomists for standard genome sequencing and annotation.</title>
        <authorList>
            <consortium name="The Broad Institute Genomics Platform"/>
            <consortium name="The Broad Institute Genome Sequencing Center for Infectious Disease"/>
            <person name="Wu L."/>
            <person name="Ma J."/>
        </authorList>
    </citation>
    <scope>NUCLEOTIDE SEQUENCE [LARGE SCALE GENOMIC DNA]</scope>
    <source>
        <strain evidence="17">JCM 10696</strain>
    </source>
</reference>
<comment type="similarity">
    <text evidence="2 13">Belongs to the class-I pyridine nucleotide-disulfide oxidoreductase family.</text>
</comment>
<comment type="miscellaneous">
    <text evidence="13">The active site is a redox-active disulfide bond.</text>
</comment>
<name>A0ABP4BSR1_9ACTN</name>
<dbReference type="InterPro" id="IPR006258">
    <property type="entry name" value="Lipoamide_DH"/>
</dbReference>
<keyword evidence="7 13" id="KW-0274">FAD</keyword>
<evidence type="ECO:0000259" key="15">
    <source>
        <dbReference type="Pfam" id="PF07992"/>
    </source>
</evidence>
<comment type="subcellular location">
    <subcellularLocation>
        <location evidence="1">Cytoplasm</location>
    </subcellularLocation>
</comment>
<keyword evidence="8 13" id="KW-0560">Oxidoreductase</keyword>
<accession>A0ABP4BSR1</accession>
<evidence type="ECO:0000256" key="10">
    <source>
        <dbReference type="ARBA" id="ARBA00023157"/>
    </source>
</evidence>
<dbReference type="PRINTS" id="PR00411">
    <property type="entry name" value="PNDRDTASEI"/>
</dbReference>
<dbReference type="RefSeq" id="WP_344242012.1">
    <property type="nucleotide sequence ID" value="NZ_BAAAHH010000014.1"/>
</dbReference>
<feature type="domain" description="Pyridine nucleotide-disulphide oxidoreductase dimerisation" evidence="14">
    <location>
        <begin position="340"/>
        <end position="447"/>
    </location>
</feature>
<comment type="catalytic activity">
    <reaction evidence="12 13">
        <text>N(6)-[(R)-dihydrolipoyl]-L-lysyl-[protein] + NAD(+) = N(6)-[(R)-lipoyl]-L-lysyl-[protein] + NADH + H(+)</text>
        <dbReference type="Rhea" id="RHEA:15045"/>
        <dbReference type="Rhea" id="RHEA-COMP:10474"/>
        <dbReference type="Rhea" id="RHEA-COMP:10475"/>
        <dbReference type="ChEBI" id="CHEBI:15378"/>
        <dbReference type="ChEBI" id="CHEBI:57540"/>
        <dbReference type="ChEBI" id="CHEBI:57945"/>
        <dbReference type="ChEBI" id="CHEBI:83099"/>
        <dbReference type="ChEBI" id="CHEBI:83100"/>
        <dbReference type="EC" id="1.8.1.4"/>
    </reaction>
</comment>
<evidence type="ECO:0000256" key="6">
    <source>
        <dbReference type="ARBA" id="ARBA00022630"/>
    </source>
</evidence>
<keyword evidence="5" id="KW-0963">Cytoplasm</keyword>
<evidence type="ECO:0000256" key="5">
    <source>
        <dbReference type="ARBA" id="ARBA00022490"/>
    </source>
</evidence>
<dbReference type="InterPro" id="IPR004099">
    <property type="entry name" value="Pyr_nucl-diS_OxRdtase_dimer"/>
</dbReference>
<dbReference type="SUPFAM" id="SSF55424">
    <property type="entry name" value="FAD/NAD-linked reductases, dimerisation (C-terminal) domain"/>
    <property type="match status" value="1"/>
</dbReference>
<dbReference type="PRINTS" id="PR00368">
    <property type="entry name" value="FADPNR"/>
</dbReference>
<keyword evidence="11 13" id="KW-0676">Redox-active center</keyword>
<keyword evidence="10" id="KW-1015">Disulfide bond</keyword>
<comment type="cofactor">
    <cofactor evidence="13">
        <name>FAD</name>
        <dbReference type="ChEBI" id="CHEBI:57692"/>
    </cofactor>
    <text evidence="13">Binds 1 FAD per subunit.</text>
</comment>